<dbReference type="EMBL" id="LWAE01000003">
    <property type="protein sequence ID" value="KZL91110.1"/>
    <property type="molecule type" value="Genomic_DNA"/>
</dbReference>
<evidence type="ECO:0000313" key="2">
    <source>
        <dbReference type="Proteomes" id="UP000076603"/>
    </source>
</evidence>
<dbReference type="Proteomes" id="UP000076603">
    <property type="component" value="Unassembled WGS sequence"/>
</dbReference>
<reference evidence="1 2" key="1">
    <citation type="submission" date="2016-04" db="EMBL/GenBank/DDBJ databases">
        <title>Genome sequence of Clostridium magnum DSM 2767.</title>
        <authorList>
            <person name="Poehlein A."/>
            <person name="Uhlig R."/>
            <person name="Fischer R."/>
            <person name="Bahl H."/>
            <person name="Daniel R."/>
        </authorList>
    </citation>
    <scope>NUCLEOTIDE SEQUENCE [LARGE SCALE GENOMIC DNA]</scope>
    <source>
        <strain evidence="1 2">DSM 2767</strain>
    </source>
</reference>
<comment type="caution">
    <text evidence="1">The sequence shown here is derived from an EMBL/GenBank/DDBJ whole genome shotgun (WGS) entry which is preliminary data.</text>
</comment>
<keyword evidence="2" id="KW-1185">Reference proteome</keyword>
<gene>
    <name evidence="1" type="ORF">CLMAG_28680</name>
</gene>
<organism evidence="1 2">
    <name type="scientific">Clostridium magnum DSM 2767</name>
    <dbReference type="NCBI Taxonomy" id="1121326"/>
    <lineage>
        <taxon>Bacteria</taxon>
        <taxon>Bacillati</taxon>
        <taxon>Bacillota</taxon>
        <taxon>Clostridia</taxon>
        <taxon>Eubacteriales</taxon>
        <taxon>Clostridiaceae</taxon>
        <taxon>Clostridium</taxon>
    </lineage>
</organism>
<sequence length="36" mass="4065">MAVVQMSDVAYEDFIKLLEENNIDSNTIRIYLAGMG</sequence>
<dbReference type="PATRIC" id="fig|1121326.3.peg.2886"/>
<dbReference type="AlphaFoldDB" id="A0A162SDU4"/>
<evidence type="ECO:0000313" key="1">
    <source>
        <dbReference type="EMBL" id="KZL91110.1"/>
    </source>
</evidence>
<accession>A0A162SDU4</accession>
<name>A0A162SDU4_9CLOT</name>
<proteinExistence type="predicted"/>
<protein>
    <submittedName>
        <fullName evidence="1">Uncharacterized protein</fullName>
    </submittedName>
</protein>